<reference evidence="1 2" key="1">
    <citation type="submission" date="2018-11" db="EMBL/GenBank/DDBJ databases">
        <title>Photobacterium sp. BEI247 sp. nov., a marine bacterium isolated from Yongle Blue Hole in the South China Sea.</title>
        <authorList>
            <person name="Wang X."/>
        </authorList>
    </citation>
    <scope>NUCLEOTIDE SEQUENCE [LARGE SCALE GENOMIC DNA]</scope>
    <source>
        <strain evidence="2">BEI247</strain>
    </source>
</reference>
<comment type="caution">
    <text evidence="1">The sequence shown here is derived from an EMBL/GenBank/DDBJ whole genome shotgun (WGS) entry which is preliminary data.</text>
</comment>
<name>A0A3S3RHX3_9GAMM</name>
<protein>
    <submittedName>
        <fullName evidence="1">Uncharacterized protein</fullName>
    </submittedName>
</protein>
<organism evidence="1 2">
    <name type="scientific">Photobacterium chitinilyticum</name>
    <dbReference type="NCBI Taxonomy" id="2485123"/>
    <lineage>
        <taxon>Bacteria</taxon>
        <taxon>Pseudomonadati</taxon>
        <taxon>Pseudomonadota</taxon>
        <taxon>Gammaproteobacteria</taxon>
        <taxon>Vibrionales</taxon>
        <taxon>Vibrionaceae</taxon>
        <taxon>Photobacterium</taxon>
    </lineage>
</organism>
<proteinExistence type="predicted"/>
<dbReference type="AlphaFoldDB" id="A0A3S3RHX3"/>
<evidence type="ECO:0000313" key="2">
    <source>
        <dbReference type="Proteomes" id="UP000287563"/>
    </source>
</evidence>
<keyword evidence="2" id="KW-1185">Reference proteome</keyword>
<evidence type="ECO:0000313" key="1">
    <source>
        <dbReference type="EMBL" id="RWX55764.1"/>
    </source>
</evidence>
<dbReference type="OrthoDB" id="5917435at2"/>
<dbReference type="EMBL" id="RJLM01000003">
    <property type="protein sequence ID" value="RWX55764.1"/>
    <property type="molecule type" value="Genomic_DNA"/>
</dbReference>
<sequence length="78" mass="8972">METVGKLLAQQHVIFSNSQIDPDIRRAAERAIDTTRKAFSENESYCQAQEVLQAYQAKCNEDFHFRDGEVNYFGRGDI</sequence>
<accession>A0A3S3RHX3</accession>
<dbReference type="Proteomes" id="UP000287563">
    <property type="component" value="Unassembled WGS sequence"/>
</dbReference>
<gene>
    <name evidence="1" type="ORF">EDI28_10515</name>
</gene>
<dbReference type="RefSeq" id="WP_128783787.1">
    <property type="nucleotide sequence ID" value="NZ_JAKJSG010000106.1"/>
</dbReference>